<reference evidence="6 7" key="1">
    <citation type="submission" date="2020-08" db="EMBL/GenBank/DDBJ databases">
        <title>Genomic Encyclopedia of Type Strains, Phase IV (KMG-IV): sequencing the most valuable type-strain genomes for metagenomic binning, comparative biology and taxonomic classification.</title>
        <authorList>
            <person name="Goeker M."/>
        </authorList>
    </citation>
    <scope>NUCLEOTIDE SEQUENCE [LARGE SCALE GENOMIC DNA]</scope>
    <source>
        <strain evidence="6 7">DSM 106146</strain>
    </source>
</reference>
<evidence type="ECO:0000259" key="5">
    <source>
        <dbReference type="Pfam" id="PF14501"/>
    </source>
</evidence>
<feature type="transmembrane region" description="Helical" evidence="4">
    <location>
        <begin position="112"/>
        <end position="134"/>
    </location>
</feature>
<evidence type="ECO:0000313" key="7">
    <source>
        <dbReference type="Proteomes" id="UP000543642"/>
    </source>
</evidence>
<comment type="caution">
    <text evidence="6">The sequence shown here is derived from an EMBL/GenBank/DDBJ whole genome shotgun (WGS) entry which is preliminary data.</text>
</comment>
<keyword evidence="4" id="KW-1133">Transmembrane helix</keyword>
<keyword evidence="7" id="KW-1185">Reference proteome</keyword>
<dbReference type="AlphaFoldDB" id="A0A7W8M3R1"/>
<keyword evidence="3 6" id="KW-0418">Kinase</keyword>
<keyword evidence="2 6" id="KW-0808">Transferase</keyword>
<proteinExistence type="predicted"/>
<name>A0A7W8M3R1_9FIRM</name>
<keyword evidence="4" id="KW-0472">Membrane</keyword>
<dbReference type="Proteomes" id="UP000543642">
    <property type="component" value="Unassembled WGS sequence"/>
</dbReference>
<feature type="transmembrane region" description="Helical" evidence="4">
    <location>
        <begin position="154"/>
        <end position="174"/>
    </location>
</feature>
<sequence length="436" mass="49775">MLYPLAITVLTAVLYISPLLILLPFKLSRGRKLLLFALTFFCLCLLNRFDNSWVLVLLLALSLYLSLIDSHRIRNICLLIISYLLNVVLNNLESTVLWLCTGIAIDQMWQTPPLYIAFCLFSILITCLAARLLVWLFQKFHFTLNLSLLSKKILFFMILMLALALILFVINIVAGERIGYSPMVVTFNTFVFAAYFVLAASAVVYAVRTYRREAAISMRQASLESMQKYTEQVENLYNSMRAFKHDYVNIIATMYGYIENRDIDGLSEYFTEEILPQTRHLAPKNYQLGRLSNLKIIELKSLITSKIIYAQEMNIAITIEIDTPVSHVPVDIVDLARILGIFLDNAIEAALETKDPSLSFIIIEDADETAFRIANSYIDKKIDLNHLSSPEVSTKGKYRGIGLYNVAQIMTRYPALYLETSAQNGQFIQFLHIYKS</sequence>
<dbReference type="SUPFAM" id="SSF55874">
    <property type="entry name" value="ATPase domain of HSP90 chaperone/DNA topoisomerase II/histidine kinase"/>
    <property type="match status" value="1"/>
</dbReference>
<accession>A0A7W8M3R1</accession>
<dbReference type="Gene3D" id="3.30.565.10">
    <property type="entry name" value="Histidine kinase-like ATPase, C-terminal domain"/>
    <property type="match status" value="1"/>
</dbReference>
<feature type="transmembrane region" description="Helical" evidence="4">
    <location>
        <begin position="52"/>
        <end position="68"/>
    </location>
</feature>
<feature type="domain" description="Sensor histidine kinase NatK-like C-terminal" evidence="5">
    <location>
        <begin position="331"/>
        <end position="433"/>
    </location>
</feature>
<dbReference type="Pfam" id="PF14501">
    <property type="entry name" value="HATPase_c_5"/>
    <property type="match status" value="1"/>
</dbReference>
<keyword evidence="1" id="KW-0597">Phosphoprotein</keyword>
<evidence type="ECO:0000256" key="4">
    <source>
        <dbReference type="SAM" id="Phobius"/>
    </source>
</evidence>
<dbReference type="SUPFAM" id="SSF55890">
    <property type="entry name" value="Sporulation response regulatory protein Spo0B"/>
    <property type="match status" value="1"/>
</dbReference>
<feature type="transmembrane region" description="Helical" evidence="4">
    <location>
        <begin position="30"/>
        <end position="46"/>
    </location>
</feature>
<feature type="transmembrane region" description="Helical" evidence="4">
    <location>
        <begin position="6"/>
        <end position="23"/>
    </location>
</feature>
<dbReference type="EMBL" id="JACHFW010000001">
    <property type="protein sequence ID" value="MBB5263305.1"/>
    <property type="molecule type" value="Genomic_DNA"/>
</dbReference>
<dbReference type="EC" id="2.7.13.-" evidence="6"/>
<evidence type="ECO:0000256" key="2">
    <source>
        <dbReference type="ARBA" id="ARBA00022679"/>
    </source>
</evidence>
<dbReference type="CDD" id="cd16935">
    <property type="entry name" value="HATPase_AgrC-ComD-like"/>
    <property type="match status" value="1"/>
</dbReference>
<dbReference type="PANTHER" id="PTHR40448:SF1">
    <property type="entry name" value="TWO-COMPONENT SENSOR HISTIDINE KINASE"/>
    <property type="match status" value="1"/>
</dbReference>
<dbReference type="InterPro" id="IPR036890">
    <property type="entry name" value="HATPase_C_sf"/>
</dbReference>
<organism evidence="6 7">
    <name type="scientific">Catenibacillus scindens</name>
    <dbReference type="NCBI Taxonomy" id="673271"/>
    <lineage>
        <taxon>Bacteria</taxon>
        <taxon>Bacillati</taxon>
        <taxon>Bacillota</taxon>
        <taxon>Clostridia</taxon>
        <taxon>Lachnospirales</taxon>
        <taxon>Lachnospiraceae</taxon>
        <taxon>Catenibacillus</taxon>
    </lineage>
</organism>
<dbReference type="RefSeq" id="WP_183770894.1">
    <property type="nucleotide sequence ID" value="NZ_JACHFW010000001.1"/>
</dbReference>
<feature type="transmembrane region" description="Helical" evidence="4">
    <location>
        <begin position="75"/>
        <end position="92"/>
    </location>
</feature>
<gene>
    <name evidence="6" type="ORF">HNP82_000399</name>
</gene>
<evidence type="ECO:0000256" key="1">
    <source>
        <dbReference type="ARBA" id="ARBA00022553"/>
    </source>
</evidence>
<dbReference type="GO" id="GO:0042802">
    <property type="term" value="F:identical protein binding"/>
    <property type="evidence" value="ECO:0007669"/>
    <property type="project" value="TreeGrafter"/>
</dbReference>
<dbReference type="InterPro" id="IPR016120">
    <property type="entry name" value="Sig_transdc_His_kin_SpoOB"/>
</dbReference>
<evidence type="ECO:0000256" key="3">
    <source>
        <dbReference type="ARBA" id="ARBA00022777"/>
    </source>
</evidence>
<dbReference type="InterPro" id="IPR032834">
    <property type="entry name" value="NatK-like_C"/>
</dbReference>
<feature type="transmembrane region" description="Helical" evidence="4">
    <location>
        <begin position="186"/>
        <end position="207"/>
    </location>
</feature>
<dbReference type="GO" id="GO:0000155">
    <property type="term" value="F:phosphorelay sensor kinase activity"/>
    <property type="evidence" value="ECO:0007669"/>
    <property type="project" value="InterPro"/>
</dbReference>
<evidence type="ECO:0000313" key="6">
    <source>
        <dbReference type="EMBL" id="MBB5263305.1"/>
    </source>
</evidence>
<keyword evidence="4" id="KW-0812">Transmembrane</keyword>
<protein>
    <submittedName>
        <fullName evidence="6">Two-component system sensor histidine kinase AgrC</fullName>
        <ecNumber evidence="6">2.7.13.-</ecNumber>
    </submittedName>
</protein>
<dbReference type="PANTHER" id="PTHR40448">
    <property type="entry name" value="TWO-COMPONENT SENSOR HISTIDINE KINASE"/>
    <property type="match status" value="1"/>
</dbReference>